<evidence type="ECO:0000313" key="1">
    <source>
        <dbReference type="EMBL" id="WNL16132.1"/>
    </source>
</evidence>
<protein>
    <submittedName>
        <fullName evidence="1">Uncharacterized protein</fullName>
    </submittedName>
</protein>
<accession>A0AA96CUJ7</accession>
<sequence>MEDSFNKYKENFEKNNSINFYNEVKSKLTFNEDGDSKTLMMAISLVEFYLKIKYNTTHRDLIDNLAQLEHKRWNAYHILNGWKRMSKERKEQGKVTKDMIRKEHYDLCDWETLKKDDPSVVKYDYKNIYQIPFVAYCLGLEIMEIKEGK</sequence>
<dbReference type="EMBL" id="CP134846">
    <property type="protein sequence ID" value="WNL16132.1"/>
    <property type="molecule type" value="Genomic_DNA"/>
</dbReference>
<gene>
    <name evidence="1" type="ORF">RJG54_07840</name>
</gene>
<dbReference type="Gene3D" id="6.20.350.10">
    <property type="match status" value="1"/>
</dbReference>
<dbReference type="AlphaFoldDB" id="A0AA96CUJ7"/>
<name>A0AA96CUJ7_9BACT</name>
<proteinExistence type="predicted"/>
<reference evidence="1" key="1">
    <citation type="submission" date="2023-09" db="EMBL/GenBank/DDBJ databases">
        <title>Arcobacter tbilisiensis sp. nov. isolated from chicken meat in Tbilisi, Georgia.</title>
        <authorList>
            <person name="Matthias R."/>
            <person name="Zautner A.E."/>
        </authorList>
    </citation>
    <scope>NUCLEOTIDE SEQUENCE</scope>
    <source>
        <strain evidence="1">LEO 107</strain>
    </source>
</reference>
<organism evidence="1">
    <name type="scientific">Arcobacter sp. AZ-2023</name>
    <dbReference type="NCBI Taxonomy" id="3074453"/>
    <lineage>
        <taxon>Bacteria</taxon>
        <taxon>Pseudomonadati</taxon>
        <taxon>Campylobacterota</taxon>
        <taxon>Epsilonproteobacteria</taxon>
        <taxon>Campylobacterales</taxon>
        <taxon>Arcobacteraceae</taxon>
        <taxon>Arcobacter</taxon>
    </lineage>
</organism>